<dbReference type="Gene3D" id="3.40.50.1240">
    <property type="entry name" value="Phosphoglycerate mutase-like"/>
    <property type="match status" value="1"/>
</dbReference>
<sequence length="183" mass="20798">MTVDIVYETHSVTTDNEAGRATGWLPGELSTYGRKLAREMGVRRGQDGLHAVFCSDLARAVETVELAFPMGRIPIHRDTRLRECDYGLFTGMPVGELERLRRHHVDRPYPNGQSYRQVVSQTRGFLRDLLGAWDGRRVLIIAHSANRWALDHLLGGQPLEDLVDAPFDWREGWTYRLPTGWAG</sequence>
<evidence type="ECO:0000313" key="2">
    <source>
        <dbReference type="EMBL" id="MFC4105929.1"/>
    </source>
</evidence>
<dbReference type="InterPro" id="IPR051695">
    <property type="entry name" value="Phosphoglycerate_Mutase"/>
</dbReference>
<reference evidence="3" key="1">
    <citation type="journal article" date="2019" name="Int. J. Syst. Evol. Microbiol.">
        <title>The Global Catalogue of Microorganisms (GCM) 10K type strain sequencing project: providing services to taxonomists for standard genome sequencing and annotation.</title>
        <authorList>
            <consortium name="The Broad Institute Genomics Platform"/>
            <consortium name="The Broad Institute Genome Sequencing Center for Infectious Disease"/>
            <person name="Wu L."/>
            <person name="Ma J."/>
        </authorList>
    </citation>
    <scope>NUCLEOTIDE SEQUENCE [LARGE SCALE GENOMIC DNA]</scope>
    <source>
        <strain evidence="3">2902at01</strain>
    </source>
</reference>
<dbReference type="PANTHER" id="PTHR46517:SF1">
    <property type="entry name" value="FRUCTOSE-2,6-BISPHOSPHATASE TIGAR"/>
    <property type="match status" value="1"/>
</dbReference>
<dbReference type="Proteomes" id="UP001595868">
    <property type="component" value="Unassembled WGS sequence"/>
</dbReference>
<proteinExistence type="predicted"/>
<keyword evidence="1" id="KW-0378">Hydrolase</keyword>
<dbReference type="RefSeq" id="WP_377543265.1">
    <property type="nucleotide sequence ID" value="NZ_JBHSBN010000004.1"/>
</dbReference>
<accession>A0ABV8KIX5</accession>
<name>A0ABV8KIX5_9ACTN</name>
<protein>
    <submittedName>
        <fullName evidence="2">Histidine phosphatase family protein</fullName>
    </submittedName>
</protein>
<dbReference type="InterPro" id="IPR029033">
    <property type="entry name" value="His_PPase_superfam"/>
</dbReference>
<evidence type="ECO:0000313" key="3">
    <source>
        <dbReference type="Proteomes" id="UP001595868"/>
    </source>
</evidence>
<dbReference type="InterPro" id="IPR013078">
    <property type="entry name" value="His_Pase_superF_clade-1"/>
</dbReference>
<dbReference type="Pfam" id="PF00300">
    <property type="entry name" value="His_Phos_1"/>
    <property type="match status" value="1"/>
</dbReference>
<dbReference type="CDD" id="cd07067">
    <property type="entry name" value="HP_PGM_like"/>
    <property type="match status" value="1"/>
</dbReference>
<dbReference type="SUPFAM" id="SSF53254">
    <property type="entry name" value="Phosphoglycerate mutase-like"/>
    <property type="match status" value="1"/>
</dbReference>
<dbReference type="EMBL" id="JBHSBN010000004">
    <property type="protein sequence ID" value="MFC4105929.1"/>
    <property type="molecule type" value="Genomic_DNA"/>
</dbReference>
<dbReference type="PANTHER" id="PTHR46517">
    <property type="entry name" value="FRUCTOSE-2,6-BISPHOSPHATASE TIGAR"/>
    <property type="match status" value="1"/>
</dbReference>
<comment type="caution">
    <text evidence="2">The sequence shown here is derived from an EMBL/GenBank/DDBJ whole genome shotgun (WGS) entry which is preliminary data.</text>
</comment>
<gene>
    <name evidence="2" type="ORF">ACFOX0_08260</name>
</gene>
<evidence type="ECO:0000256" key="1">
    <source>
        <dbReference type="ARBA" id="ARBA00022801"/>
    </source>
</evidence>
<keyword evidence="3" id="KW-1185">Reference proteome</keyword>
<organism evidence="2 3">
    <name type="scientific">Micromonospora zhanjiangensis</name>
    <dbReference type="NCBI Taxonomy" id="1522057"/>
    <lineage>
        <taxon>Bacteria</taxon>
        <taxon>Bacillati</taxon>
        <taxon>Actinomycetota</taxon>
        <taxon>Actinomycetes</taxon>
        <taxon>Micromonosporales</taxon>
        <taxon>Micromonosporaceae</taxon>
        <taxon>Micromonospora</taxon>
    </lineage>
</organism>